<accession>D5RQ66</accession>
<dbReference type="Pfam" id="PF22022">
    <property type="entry name" value="Phage_int_M"/>
    <property type="match status" value="1"/>
</dbReference>
<evidence type="ECO:0000259" key="5">
    <source>
        <dbReference type="PROSITE" id="PS51898"/>
    </source>
</evidence>
<dbReference type="GO" id="GO:0015074">
    <property type="term" value="P:DNA integration"/>
    <property type="evidence" value="ECO:0007669"/>
    <property type="project" value="UniProtKB-KW"/>
</dbReference>
<dbReference type="InterPro" id="IPR050808">
    <property type="entry name" value="Phage_Integrase"/>
</dbReference>
<dbReference type="PANTHER" id="PTHR30629:SF2">
    <property type="entry name" value="PROPHAGE INTEGRASE INTS-RELATED"/>
    <property type="match status" value="1"/>
</dbReference>
<dbReference type="PANTHER" id="PTHR30629">
    <property type="entry name" value="PROPHAGE INTEGRASE"/>
    <property type="match status" value="1"/>
</dbReference>
<keyword evidence="3" id="KW-0238">DNA-binding</keyword>
<comment type="caution">
    <text evidence="6">The sequence shown here is derived from an EMBL/GenBank/DDBJ whole genome shotgun (WGS) entry which is preliminary data.</text>
</comment>
<evidence type="ECO:0000256" key="2">
    <source>
        <dbReference type="ARBA" id="ARBA00022908"/>
    </source>
</evidence>
<dbReference type="AlphaFoldDB" id="D5RQ66"/>
<reference evidence="6 7" key="1">
    <citation type="submission" date="2010-04" db="EMBL/GenBank/DDBJ databases">
        <authorList>
            <person name="Qin X."/>
            <person name="Bachman B."/>
            <person name="Battles P."/>
            <person name="Bell A."/>
            <person name="Bess C."/>
            <person name="Bickham C."/>
            <person name="Chaboub L."/>
            <person name="Chen D."/>
            <person name="Coyle M."/>
            <person name="Deiros D.R."/>
            <person name="Dinh H."/>
            <person name="Forbes L."/>
            <person name="Fowler G."/>
            <person name="Francisco L."/>
            <person name="Fu Q."/>
            <person name="Gubbala S."/>
            <person name="Hale W."/>
            <person name="Han Y."/>
            <person name="Hemphill L."/>
            <person name="Highlander S.K."/>
            <person name="Hirani K."/>
            <person name="Hogues M."/>
            <person name="Jackson L."/>
            <person name="Jakkamsetti A."/>
            <person name="Javaid M."/>
            <person name="Jiang H."/>
            <person name="Korchina V."/>
            <person name="Kovar C."/>
            <person name="Lara F."/>
            <person name="Lee S."/>
            <person name="Mata R."/>
            <person name="Mathew T."/>
            <person name="Moen C."/>
            <person name="Morales K."/>
            <person name="Munidasa M."/>
            <person name="Nazareth L."/>
            <person name="Ngo R."/>
            <person name="Nguyen L."/>
            <person name="Okwuonu G."/>
            <person name="Ongeri F."/>
            <person name="Patil S."/>
            <person name="Petrosino J."/>
            <person name="Pham C."/>
            <person name="Pham P."/>
            <person name="Pu L.-L."/>
            <person name="Puazo M."/>
            <person name="Raj R."/>
            <person name="Reid J."/>
            <person name="Rouhana J."/>
            <person name="Saada N."/>
            <person name="Shang Y."/>
            <person name="Simmons D."/>
            <person name="Thornton R."/>
            <person name="Warren J."/>
            <person name="Weissenberger G."/>
            <person name="Zhang J."/>
            <person name="Zhang L."/>
            <person name="Zhou C."/>
            <person name="Zhu D."/>
            <person name="Muzny D."/>
            <person name="Worley K."/>
            <person name="Gibbs R."/>
        </authorList>
    </citation>
    <scope>NUCLEOTIDE SEQUENCE [LARGE SCALE GENOMIC DNA]</scope>
    <source>
        <strain evidence="6 7">ATCC 49957</strain>
    </source>
</reference>
<name>D5RQ66_9PROT</name>
<feature type="domain" description="Tyr recombinase" evidence="5">
    <location>
        <begin position="230"/>
        <end position="420"/>
    </location>
</feature>
<dbReference type="Gene3D" id="1.10.150.130">
    <property type="match status" value="1"/>
</dbReference>
<proteinExistence type="inferred from homology"/>
<evidence type="ECO:0000256" key="4">
    <source>
        <dbReference type="ARBA" id="ARBA00023172"/>
    </source>
</evidence>
<protein>
    <submittedName>
        <fullName evidence="6">Site-specific recombinase, phage integrase family</fullName>
    </submittedName>
</protein>
<evidence type="ECO:0000313" key="7">
    <source>
        <dbReference type="Proteomes" id="UP000005324"/>
    </source>
</evidence>
<dbReference type="PROSITE" id="PS51898">
    <property type="entry name" value="TYR_RECOMBINASE"/>
    <property type="match status" value="1"/>
</dbReference>
<keyword evidence="7" id="KW-1185">Reference proteome</keyword>
<organism evidence="6 7">
    <name type="scientific">Pseudoroseomonas cervicalis ATCC 49957</name>
    <dbReference type="NCBI Taxonomy" id="525371"/>
    <lineage>
        <taxon>Bacteria</taxon>
        <taxon>Pseudomonadati</taxon>
        <taxon>Pseudomonadota</taxon>
        <taxon>Alphaproteobacteria</taxon>
        <taxon>Acetobacterales</taxon>
        <taxon>Roseomonadaceae</taxon>
        <taxon>Roseomonas</taxon>
    </lineage>
</organism>
<keyword evidence="2" id="KW-0229">DNA integration</keyword>
<dbReference type="GO" id="GO:0003677">
    <property type="term" value="F:DNA binding"/>
    <property type="evidence" value="ECO:0007669"/>
    <property type="project" value="UniProtKB-KW"/>
</dbReference>
<gene>
    <name evidence="6" type="ORF">HMPREF0731_3228</name>
</gene>
<dbReference type="SUPFAM" id="SSF56349">
    <property type="entry name" value="DNA breaking-rejoining enzymes"/>
    <property type="match status" value="1"/>
</dbReference>
<dbReference type="CDD" id="cd00801">
    <property type="entry name" value="INT_P4_C"/>
    <property type="match status" value="1"/>
</dbReference>
<dbReference type="EMBL" id="ADVL01000657">
    <property type="protein sequence ID" value="EFH10524.1"/>
    <property type="molecule type" value="Genomic_DNA"/>
</dbReference>
<dbReference type="InterPro" id="IPR025166">
    <property type="entry name" value="Integrase_DNA_bind_dom"/>
</dbReference>
<dbReference type="Proteomes" id="UP000005324">
    <property type="component" value="Unassembled WGS sequence"/>
</dbReference>
<evidence type="ECO:0000313" key="6">
    <source>
        <dbReference type="EMBL" id="EFH10524.1"/>
    </source>
</evidence>
<comment type="similarity">
    <text evidence="1">Belongs to the 'phage' integrase family.</text>
</comment>
<evidence type="ECO:0000256" key="3">
    <source>
        <dbReference type="ARBA" id="ARBA00023125"/>
    </source>
</evidence>
<dbReference type="HOGENOM" id="CLU_027562_0_2_5"/>
<dbReference type="InterPro" id="IPR010998">
    <property type="entry name" value="Integrase_recombinase_N"/>
</dbReference>
<dbReference type="InterPro" id="IPR002104">
    <property type="entry name" value="Integrase_catalytic"/>
</dbReference>
<dbReference type="RefSeq" id="WP_007002258.1">
    <property type="nucleotide sequence ID" value="NZ_GG770777.1"/>
</dbReference>
<dbReference type="Pfam" id="PF13356">
    <property type="entry name" value="Arm-DNA-bind_3"/>
    <property type="match status" value="1"/>
</dbReference>
<keyword evidence="4" id="KW-0233">DNA recombination</keyword>
<dbReference type="InterPro" id="IPR011010">
    <property type="entry name" value="DNA_brk_join_enz"/>
</dbReference>
<dbReference type="Gene3D" id="1.10.443.10">
    <property type="entry name" value="Intergrase catalytic core"/>
    <property type="match status" value="1"/>
</dbReference>
<dbReference type="Gene3D" id="3.30.160.390">
    <property type="entry name" value="Integrase, DNA-binding domain"/>
    <property type="match status" value="1"/>
</dbReference>
<dbReference type="InterPro" id="IPR053876">
    <property type="entry name" value="Phage_int_M"/>
</dbReference>
<sequence>MGKLSAVVVKTLRHDPAKGSRPVRFGDGDGLYLQVAPGDTKSWLFRYTLHGKSREMGLGWAALTDKDEKAGGVSLARARDLAREARAMLADDRDPIAERQEKREAVKREIIAATACTFEAAARALVENKRAGWRSAKHAAQWLTTLEQHAFPLIGKKHVAKIGTEDVLAVLRPIWDTIPETASRLRQRIEAVLDDARVKGWRPENLANPARWKGHLSATLPPPRKVRAVQHHPSLPWQQMGGFMEALAEHKGMAAKALAFTILTGSRTGAVRLMQWRELDLVAAVWTAPATNMKTKKPHRTPLSPAALALVESVKDLARKPDDLVFPGARVGRPLSDMALSMLVRGMASDGLAEHEPPRWRDIERRAVVPHGFRATFKGWSLAAGFPDPLSELALAHIDKDKVRAAYAREDMLEQRRPMMDAWAEHCTTVPAVPASLAAARARRVAGRT</sequence>
<evidence type="ECO:0000256" key="1">
    <source>
        <dbReference type="ARBA" id="ARBA00008857"/>
    </source>
</evidence>
<dbReference type="InterPro" id="IPR038488">
    <property type="entry name" value="Integrase_DNA-bd_sf"/>
</dbReference>
<dbReference type="InterPro" id="IPR013762">
    <property type="entry name" value="Integrase-like_cat_sf"/>
</dbReference>
<dbReference type="GO" id="GO:0006310">
    <property type="term" value="P:DNA recombination"/>
    <property type="evidence" value="ECO:0007669"/>
    <property type="project" value="UniProtKB-KW"/>
</dbReference>
<dbReference type="Pfam" id="PF00589">
    <property type="entry name" value="Phage_integrase"/>
    <property type="match status" value="1"/>
</dbReference>